<dbReference type="PROSITE" id="PS51855">
    <property type="entry name" value="MGS"/>
    <property type="match status" value="1"/>
</dbReference>
<gene>
    <name evidence="2 4" type="primary">mgsA</name>
    <name evidence="4" type="ORF">T190115A13A_30297</name>
</gene>
<evidence type="ECO:0000256" key="1">
    <source>
        <dbReference type="ARBA" id="ARBA00006287"/>
    </source>
</evidence>
<keyword evidence="2 4" id="KW-0456">Lyase</keyword>
<comment type="similarity">
    <text evidence="1 2">Belongs to the methylglyoxal synthase family.</text>
</comment>
<dbReference type="SMART" id="SM00851">
    <property type="entry name" value="MGS"/>
    <property type="match status" value="1"/>
</dbReference>
<dbReference type="EC" id="4.2.3.3" evidence="2"/>
<feature type="binding site" evidence="2">
    <location>
        <position position="98"/>
    </location>
    <ligand>
        <name>substrate</name>
    </ligand>
</feature>
<dbReference type="InterPro" id="IPR011607">
    <property type="entry name" value="MGS-like_dom"/>
</dbReference>
<dbReference type="Gene3D" id="3.40.50.1380">
    <property type="entry name" value="Methylglyoxal synthase-like domain"/>
    <property type="match status" value="1"/>
</dbReference>
<dbReference type="InterPro" id="IPR004363">
    <property type="entry name" value="Methylgl_synth"/>
</dbReference>
<dbReference type="EMBL" id="CAXJRC010000033">
    <property type="protein sequence ID" value="CAL2107451.1"/>
    <property type="molecule type" value="Genomic_DNA"/>
</dbReference>
<dbReference type="HAMAP" id="MF_00549">
    <property type="entry name" value="Methylglyoxal_synth"/>
    <property type="match status" value="1"/>
</dbReference>
<feature type="domain" description="MGS-like" evidence="3">
    <location>
        <begin position="3"/>
        <end position="130"/>
    </location>
</feature>
<comment type="caution">
    <text evidence="4">The sequence shown here is derived from an EMBL/GenBank/DDBJ whole genome shotgun (WGS) entry which is preliminary data.</text>
</comment>
<dbReference type="InterPro" id="IPR036914">
    <property type="entry name" value="MGS-like_dom_sf"/>
</dbReference>
<protein>
    <recommendedName>
        <fullName evidence="2">Methylglyoxal synthase</fullName>
        <shortName evidence="2">MGS</shortName>
        <ecNumber evidence="2">4.2.3.3</ecNumber>
    </recommendedName>
</protein>
<name>A0ABM9PNY1_9FLAO</name>
<accession>A0ABM9PNY1</accession>
<dbReference type="InterPro" id="IPR018148">
    <property type="entry name" value="Methylglyoxal_synth_AS"/>
</dbReference>
<organism evidence="4 5">
    <name type="scientific">Tenacibaculum vairaonense</name>
    <dbReference type="NCBI Taxonomy" id="3137860"/>
    <lineage>
        <taxon>Bacteria</taxon>
        <taxon>Pseudomonadati</taxon>
        <taxon>Bacteroidota</taxon>
        <taxon>Flavobacteriia</taxon>
        <taxon>Flavobacteriales</taxon>
        <taxon>Flavobacteriaceae</taxon>
        <taxon>Tenacibaculum</taxon>
    </lineage>
</organism>
<comment type="function">
    <text evidence="2">Catalyzes the formation of methylglyoxal from dihydroxyacetone phosphate.</text>
</comment>
<dbReference type="PIRSF" id="PIRSF006614">
    <property type="entry name" value="Methylglyox_syn"/>
    <property type="match status" value="1"/>
</dbReference>
<comment type="catalytic activity">
    <reaction evidence="2">
        <text>dihydroxyacetone phosphate = methylglyoxal + phosphate</text>
        <dbReference type="Rhea" id="RHEA:17937"/>
        <dbReference type="ChEBI" id="CHEBI:17158"/>
        <dbReference type="ChEBI" id="CHEBI:43474"/>
        <dbReference type="ChEBI" id="CHEBI:57642"/>
        <dbReference type="EC" id="4.2.3.3"/>
    </reaction>
</comment>
<dbReference type="GO" id="GO:0008929">
    <property type="term" value="F:methylglyoxal synthase activity"/>
    <property type="evidence" value="ECO:0007669"/>
    <property type="project" value="UniProtKB-EC"/>
</dbReference>
<dbReference type="SUPFAM" id="SSF52335">
    <property type="entry name" value="Methylglyoxal synthase-like"/>
    <property type="match status" value="1"/>
</dbReference>
<proteinExistence type="inferred from homology"/>
<dbReference type="PANTHER" id="PTHR30492">
    <property type="entry name" value="METHYLGLYOXAL SYNTHASE"/>
    <property type="match status" value="1"/>
</dbReference>
<feature type="binding site" evidence="2">
    <location>
        <position position="22"/>
    </location>
    <ligand>
        <name>substrate</name>
    </ligand>
</feature>
<feature type="binding site" evidence="2">
    <location>
        <position position="18"/>
    </location>
    <ligand>
        <name>substrate</name>
    </ligand>
</feature>
<dbReference type="NCBIfam" id="TIGR00160">
    <property type="entry name" value="MGSA"/>
    <property type="match status" value="1"/>
</dbReference>
<dbReference type="PROSITE" id="PS01335">
    <property type="entry name" value="METHYLGLYOXAL_SYNTH"/>
    <property type="match status" value="1"/>
</dbReference>
<evidence type="ECO:0000256" key="2">
    <source>
        <dbReference type="HAMAP-Rule" id="MF_00549"/>
    </source>
</evidence>
<evidence type="ECO:0000313" key="4">
    <source>
        <dbReference type="EMBL" id="CAL2107451.1"/>
    </source>
</evidence>
<dbReference type="CDD" id="cd01422">
    <property type="entry name" value="MGS"/>
    <property type="match status" value="1"/>
</dbReference>
<dbReference type="Proteomes" id="UP001497602">
    <property type="component" value="Unassembled WGS sequence"/>
</dbReference>
<evidence type="ECO:0000313" key="5">
    <source>
        <dbReference type="Proteomes" id="UP001497602"/>
    </source>
</evidence>
<feature type="active site" description="Proton donor/acceptor" evidence="2">
    <location>
        <position position="71"/>
    </location>
</feature>
<feature type="binding site" evidence="2">
    <location>
        <begin position="65"/>
        <end position="66"/>
    </location>
    <ligand>
        <name>substrate</name>
    </ligand>
</feature>
<dbReference type="NCBIfam" id="NF003559">
    <property type="entry name" value="PRK05234.1"/>
    <property type="match status" value="1"/>
</dbReference>
<reference evidence="4 5" key="1">
    <citation type="submission" date="2024-05" db="EMBL/GenBank/DDBJ databases">
        <authorList>
            <person name="Duchaud E."/>
        </authorList>
    </citation>
    <scope>NUCLEOTIDE SEQUENCE [LARGE SCALE GENOMIC DNA]</scope>
    <source>
        <strain evidence="4">Ena-SAMPLE-TAB-13-05-2024-13:56:06:370-140305</strain>
    </source>
</reference>
<dbReference type="Pfam" id="PF02142">
    <property type="entry name" value="MGS"/>
    <property type="match status" value="1"/>
</dbReference>
<dbReference type="PANTHER" id="PTHR30492:SF0">
    <property type="entry name" value="METHYLGLYOXAL SYNTHASE"/>
    <property type="match status" value="1"/>
</dbReference>
<evidence type="ECO:0000259" key="3">
    <source>
        <dbReference type="PROSITE" id="PS51855"/>
    </source>
</evidence>
<sequence>MRGFLFEFKYMEIAIIAHDGKKNEMVKFLKKYKIIFEDKKIDLISTGTTGGRAEEVGLKVNKYLSGPYGGDAQIASRVAEGKCNMILFFRDPHEKHPHEPDITMLLRLCDVHNVPLATNPATAELLIKGI</sequence>
<keyword evidence="5" id="KW-1185">Reference proteome</keyword>
<feature type="binding site" evidence="2">
    <location>
        <begin position="46"/>
        <end position="49"/>
    </location>
    <ligand>
        <name>substrate</name>
    </ligand>
</feature>